<dbReference type="InterPro" id="IPR050583">
    <property type="entry name" value="Mycobacterial_A85_antigen"/>
</dbReference>
<dbReference type="RefSeq" id="WP_244837017.1">
    <property type="nucleotide sequence ID" value="NZ_CP107006.1"/>
</dbReference>
<name>A0ABY6J6L9_9BACT</name>
<dbReference type="InterPro" id="IPR029058">
    <property type="entry name" value="AB_hydrolase_fold"/>
</dbReference>
<dbReference type="InterPro" id="IPR000801">
    <property type="entry name" value="Esterase-like"/>
</dbReference>
<reference evidence="1" key="1">
    <citation type="submission" date="2022-10" db="EMBL/GenBank/DDBJ databases">
        <title>Chitinophaga sp. nov., isolated from soil.</title>
        <authorList>
            <person name="Jeon C.O."/>
        </authorList>
    </citation>
    <scope>NUCLEOTIDE SEQUENCE</scope>
    <source>
        <strain evidence="1">R8</strain>
    </source>
</reference>
<dbReference type="PANTHER" id="PTHR48098">
    <property type="entry name" value="ENTEROCHELIN ESTERASE-RELATED"/>
    <property type="match status" value="1"/>
</dbReference>
<accession>A0ABY6J6L9</accession>
<dbReference type="Proteomes" id="UP001162741">
    <property type="component" value="Chromosome"/>
</dbReference>
<dbReference type="Gene3D" id="3.40.50.1820">
    <property type="entry name" value="alpha/beta hydrolase"/>
    <property type="match status" value="1"/>
</dbReference>
<evidence type="ECO:0000313" key="1">
    <source>
        <dbReference type="EMBL" id="UYQ93902.1"/>
    </source>
</evidence>
<dbReference type="Pfam" id="PF00756">
    <property type="entry name" value="Esterase"/>
    <property type="match status" value="1"/>
</dbReference>
<proteinExistence type="predicted"/>
<gene>
    <name evidence="1" type="ORF">MKQ68_02175</name>
</gene>
<organism evidence="1 2">
    <name type="scientific">Chitinophaga horti</name>
    <dbReference type="NCBI Taxonomy" id="2920382"/>
    <lineage>
        <taxon>Bacteria</taxon>
        <taxon>Pseudomonadati</taxon>
        <taxon>Bacteroidota</taxon>
        <taxon>Chitinophagia</taxon>
        <taxon>Chitinophagales</taxon>
        <taxon>Chitinophagaceae</taxon>
        <taxon>Chitinophaga</taxon>
    </lineage>
</organism>
<protein>
    <submittedName>
        <fullName evidence="1">Esterase family protein</fullName>
    </submittedName>
</protein>
<dbReference type="SUPFAM" id="SSF53474">
    <property type="entry name" value="alpha/beta-Hydrolases"/>
    <property type="match status" value="1"/>
</dbReference>
<dbReference type="PANTHER" id="PTHR48098:SF1">
    <property type="entry name" value="DIACYLGLYCEROL ACYLTRANSFERASE_MYCOLYLTRANSFERASE AG85A"/>
    <property type="match status" value="1"/>
</dbReference>
<keyword evidence="2" id="KW-1185">Reference proteome</keyword>
<evidence type="ECO:0000313" key="2">
    <source>
        <dbReference type="Proteomes" id="UP001162741"/>
    </source>
</evidence>
<sequence length="271" mass="30482">MKSLIYLLIGVLAPAITFAAKVDTVLVESAAMRKPVKCVIIRPHSYQKSRQRLPVVYLLHGYSGNHSDWVKKVPAIKSLADRDSLMIVCPDGGYGSWYFDSPVDSSWRYETFVAKELPAYVDRQYRTIADRKHRAIAGLSMGGHGALFLAIRHQNTFGAAGSMSGGVDIRPFPKNWDIAKRLGDSATHADNWKNYSVATVAEQLKDGDLQLNIDCGVKDFFIGVNRALHQQLLQSGIAHDYTERPGAHNWQYWENAVVYQLTFFKRYFAGR</sequence>
<dbReference type="EMBL" id="CP107006">
    <property type="protein sequence ID" value="UYQ93902.1"/>
    <property type="molecule type" value="Genomic_DNA"/>
</dbReference>